<evidence type="ECO:0000313" key="2">
    <source>
        <dbReference type="EMBL" id="CAL57948.1"/>
    </source>
</evidence>
<dbReference type="RefSeq" id="XP_003083981.1">
    <property type="nucleotide sequence ID" value="XM_003083933.1"/>
</dbReference>
<dbReference type="KEGG" id="ota:OT_ostta17g02005"/>
<reference evidence="3" key="1">
    <citation type="journal article" date="2006" name="Proc. Natl. Acad. Sci. U.S.A.">
        <title>Genome analysis of the smallest free-living eukaryote Ostreococcus tauri unveils many unique features.</title>
        <authorList>
            <person name="Derelle E."/>
            <person name="Ferraz C."/>
            <person name="Rombauts S."/>
            <person name="Rouze P."/>
            <person name="Worden A.Z."/>
            <person name="Robbens S."/>
            <person name="Partensky F."/>
            <person name="Degroeve S."/>
            <person name="Echeynie S."/>
            <person name="Cooke R."/>
            <person name="Saeys Y."/>
            <person name="Wuyts J."/>
            <person name="Jabbari K."/>
            <person name="Bowler C."/>
            <person name="Panaud O."/>
            <person name="Piegu B."/>
            <person name="Ball S.G."/>
            <person name="Ral J.-P."/>
            <person name="Bouget F.-Y."/>
            <person name="Piganeau G."/>
            <person name="De Baets B."/>
            <person name="Picard A."/>
            <person name="Delseny M."/>
            <person name="Demaille J."/>
            <person name="Van de Peer Y."/>
            <person name="Moreau H."/>
        </authorList>
    </citation>
    <scope>NUCLEOTIDE SEQUENCE [LARGE SCALE GENOMIC DNA]</scope>
    <source>
        <strain evidence="3">OTTH 0595 / CCAP 157/2 / RCC745</strain>
    </source>
</reference>
<dbReference type="GeneID" id="9838114"/>
<gene>
    <name evidence="2" type="ORF">OT_ostta17g02005</name>
</gene>
<protein>
    <submittedName>
        <fullName evidence="2">Unnamed product</fullName>
    </submittedName>
</protein>
<feature type="compositionally biased region" description="Basic and acidic residues" evidence="1">
    <location>
        <begin position="1"/>
        <end position="10"/>
    </location>
</feature>
<dbReference type="AlphaFoldDB" id="Q00T68"/>
<dbReference type="OMA" id="VCIACER"/>
<name>Q00T68_OSTTA</name>
<feature type="region of interest" description="Disordered" evidence="1">
    <location>
        <begin position="1"/>
        <end position="26"/>
    </location>
</feature>
<accession>Q00T68</accession>
<evidence type="ECO:0000313" key="3">
    <source>
        <dbReference type="Proteomes" id="UP000009170"/>
    </source>
</evidence>
<dbReference type="InParanoid" id="Q00T68"/>
<comment type="caution">
    <text evidence="2">The sequence shown here is derived from an EMBL/GenBank/DDBJ whole genome shotgun (WGS) entry which is preliminary data.</text>
</comment>
<dbReference type="EMBL" id="CAID01000017">
    <property type="protein sequence ID" value="CAL57948.1"/>
    <property type="molecule type" value="Genomic_DNA"/>
</dbReference>
<evidence type="ECO:0000256" key="1">
    <source>
        <dbReference type="SAM" id="MobiDB-lite"/>
    </source>
</evidence>
<dbReference type="Proteomes" id="UP000009170">
    <property type="component" value="Unassembled WGS sequence"/>
</dbReference>
<proteinExistence type="predicted"/>
<organism evidence="2 3">
    <name type="scientific">Ostreococcus tauri</name>
    <name type="common">Marine green alga</name>
    <dbReference type="NCBI Taxonomy" id="70448"/>
    <lineage>
        <taxon>Eukaryota</taxon>
        <taxon>Viridiplantae</taxon>
        <taxon>Chlorophyta</taxon>
        <taxon>Mamiellophyceae</taxon>
        <taxon>Mamiellales</taxon>
        <taxon>Bathycoccaceae</taxon>
        <taxon>Ostreococcus</taxon>
    </lineage>
</organism>
<keyword evidence="3" id="KW-1185">Reference proteome</keyword>
<dbReference type="OrthoDB" id="497638at2759"/>
<reference evidence="2 3" key="2">
    <citation type="journal article" date="2014" name="BMC Genomics">
        <title>An improved genome of the model marine alga Ostreococcus tauri unfolds by assessing Illumina de novo assemblies.</title>
        <authorList>
            <person name="Blanc-Mathieu R."/>
            <person name="Verhelst B."/>
            <person name="Derelle E."/>
            <person name="Rombauts S."/>
            <person name="Bouget F.Y."/>
            <person name="Carre I."/>
            <person name="Chateau A."/>
            <person name="Eyre-Walker A."/>
            <person name="Grimsley N."/>
            <person name="Moreau H."/>
            <person name="Piegu B."/>
            <person name="Rivals E."/>
            <person name="Schackwitz W."/>
            <person name="Van de Peer Y."/>
            <person name="Piganeau G."/>
        </authorList>
    </citation>
    <scope>NUCLEOTIDE SEQUENCE [LARGE SCALE GENOMIC DNA]</scope>
    <source>
        <strain evidence="3">OTTH 0595 / CCAP 157/2 / RCC745</strain>
    </source>
</reference>
<feature type="compositionally biased region" description="Basic residues" evidence="1">
    <location>
        <begin position="11"/>
        <end position="21"/>
    </location>
</feature>
<sequence length="194" mass="20895">MRARARDARPHPRLARARPRASSRAVTARALVKQTGADETIPNVPDKVNKSFAIDLGGDTPAVTTLRFPLTADAVCIACERPLGMFLEQRTEGSRTSIVVDEVEEGSNAHAAGARVGDVLRLTTAVFEVSAPVDVTTWLNPPAKRKVRAYYTCDNKSFDAVMDAIASHSVPIDTPSGKEEVKEVGMILERVATA</sequence>